<dbReference type="InterPro" id="IPR002763">
    <property type="entry name" value="DUF72"/>
</dbReference>
<keyword evidence="2" id="KW-1185">Reference proteome</keyword>
<organism evidence="1 2">
    <name type="scientific">Pseudoduganella rivuli</name>
    <dbReference type="NCBI Taxonomy" id="2666085"/>
    <lineage>
        <taxon>Bacteria</taxon>
        <taxon>Pseudomonadati</taxon>
        <taxon>Pseudomonadota</taxon>
        <taxon>Betaproteobacteria</taxon>
        <taxon>Burkholderiales</taxon>
        <taxon>Oxalobacteraceae</taxon>
        <taxon>Telluria group</taxon>
        <taxon>Pseudoduganella</taxon>
    </lineage>
</organism>
<protein>
    <submittedName>
        <fullName evidence="1">DUF72 domain-containing protein</fullName>
    </submittedName>
</protein>
<dbReference type="AlphaFoldDB" id="A0A7X2IPY6"/>
<name>A0A7X2IPY6_9BURK</name>
<gene>
    <name evidence="1" type="ORF">GJ700_19080</name>
</gene>
<dbReference type="InterPro" id="IPR036520">
    <property type="entry name" value="UPF0759_sf"/>
</dbReference>
<dbReference type="PANTHER" id="PTHR30348:SF14">
    <property type="entry name" value="BLR8050 PROTEIN"/>
    <property type="match status" value="1"/>
</dbReference>
<comment type="caution">
    <text evidence="1">The sequence shown here is derived from an EMBL/GenBank/DDBJ whole genome shotgun (WGS) entry which is preliminary data.</text>
</comment>
<dbReference type="PANTHER" id="PTHR30348">
    <property type="entry name" value="UNCHARACTERIZED PROTEIN YECE"/>
    <property type="match status" value="1"/>
</dbReference>
<accession>A0A7X2IPY6</accession>
<proteinExistence type="predicted"/>
<dbReference type="EMBL" id="WKJJ01000012">
    <property type="protein sequence ID" value="MRV73819.1"/>
    <property type="molecule type" value="Genomic_DNA"/>
</dbReference>
<dbReference type="SUPFAM" id="SSF117396">
    <property type="entry name" value="TM1631-like"/>
    <property type="match status" value="1"/>
</dbReference>
<dbReference type="Pfam" id="PF01904">
    <property type="entry name" value="DUF72"/>
    <property type="match status" value="1"/>
</dbReference>
<reference evidence="1 2" key="1">
    <citation type="submission" date="2019-11" db="EMBL/GenBank/DDBJ databases">
        <title>Novel species isolated from a subtropical stream in China.</title>
        <authorList>
            <person name="Lu H."/>
        </authorList>
    </citation>
    <scope>NUCLEOTIDE SEQUENCE [LARGE SCALE GENOMIC DNA]</scope>
    <source>
        <strain evidence="1 2">FT92W</strain>
    </source>
</reference>
<evidence type="ECO:0000313" key="2">
    <source>
        <dbReference type="Proteomes" id="UP000446768"/>
    </source>
</evidence>
<dbReference type="Gene3D" id="3.20.20.410">
    <property type="entry name" value="Protein of unknown function UPF0759"/>
    <property type="match status" value="1"/>
</dbReference>
<sequence>MAVARIGCAGWSIPKSAAMAFPIGGTHLERYGAVFNSVEINSSFYRPHQVQTYARWAASVPETFRFSVKAPRTMTHVHHLLEADAPMARFAGEVAGLGDKLGCVLLQFPPSLMFDAVAAGSFFALARRHFDTTMVACEGRHPTWFSDTATGVLREHGITRVIADPPAGQPDPHVATTKSTYLRLHGTPRVYYSPYGPEDIDWAARIIAGRLKAGHDAWCIFDNTAEGHAMPNAVSLQQRLSEISSRRA</sequence>
<evidence type="ECO:0000313" key="1">
    <source>
        <dbReference type="EMBL" id="MRV73819.1"/>
    </source>
</evidence>
<dbReference type="Proteomes" id="UP000446768">
    <property type="component" value="Unassembled WGS sequence"/>
</dbReference>